<feature type="region of interest" description="Disordered" evidence="1">
    <location>
        <begin position="1567"/>
        <end position="1619"/>
    </location>
</feature>
<evidence type="ECO:0000313" key="3">
    <source>
        <dbReference type="EMBL" id="KAK6349421.1"/>
    </source>
</evidence>
<gene>
    <name evidence="3" type="ORF">TWF696_005705</name>
</gene>
<feature type="compositionally biased region" description="Low complexity" evidence="1">
    <location>
        <begin position="777"/>
        <end position="793"/>
    </location>
</feature>
<dbReference type="PANTHER" id="PTHR14445">
    <property type="entry name" value="GRB10 INTERACTING GYF PROTEIN"/>
    <property type="match status" value="1"/>
</dbReference>
<feature type="compositionally biased region" description="Polar residues" evidence="1">
    <location>
        <begin position="1346"/>
        <end position="1375"/>
    </location>
</feature>
<name>A0AAV9UWV6_9PEZI</name>
<feature type="compositionally biased region" description="Polar residues" evidence="1">
    <location>
        <begin position="224"/>
        <end position="272"/>
    </location>
</feature>
<dbReference type="InterPro" id="IPR051640">
    <property type="entry name" value="GRB10-interact_GYF"/>
</dbReference>
<feature type="compositionally biased region" description="Low complexity" evidence="1">
    <location>
        <begin position="1576"/>
        <end position="1597"/>
    </location>
</feature>
<feature type="compositionally biased region" description="Basic and acidic residues" evidence="1">
    <location>
        <begin position="448"/>
        <end position="457"/>
    </location>
</feature>
<feature type="domain" description="GYF" evidence="2">
    <location>
        <begin position="918"/>
        <end position="966"/>
    </location>
</feature>
<feature type="compositionally biased region" description="Polar residues" evidence="1">
    <location>
        <begin position="1428"/>
        <end position="1442"/>
    </location>
</feature>
<evidence type="ECO:0000313" key="4">
    <source>
        <dbReference type="Proteomes" id="UP001375240"/>
    </source>
</evidence>
<dbReference type="Proteomes" id="UP001375240">
    <property type="component" value="Unassembled WGS sequence"/>
</dbReference>
<feature type="compositionally biased region" description="Basic and acidic residues" evidence="1">
    <location>
        <begin position="1376"/>
        <end position="1387"/>
    </location>
</feature>
<feature type="compositionally biased region" description="Low complexity" evidence="1">
    <location>
        <begin position="1606"/>
        <end position="1619"/>
    </location>
</feature>
<feature type="compositionally biased region" description="Low complexity" evidence="1">
    <location>
        <begin position="1"/>
        <end position="15"/>
    </location>
</feature>
<feature type="compositionally biased region" description="Low complexity" evidence="1">
    <location>
        <begin position="895"/>
        <end position="908"/>
    </location>
</feature>
<evidence type="ECO:0000256" key="1">
    <source>
        <dbReference type="SAM" id="MobiDB-lite"/>
    </source>
</evidence>
<feature type="compositionally biased region" description="Polar residues" evidence="1">
    <location>
        <begin position="114"/>
        <end position="125"/>
    </location>
</feature>
<feature type="compositionally biased region" description="Low complexity" evidence="1">
    <location>
        <begin position="273"/>
        <end position="285"/>
    </location>
</feature>
<feature type="compositionally biased region" description="Low complexity" evidence="1">
    <location>
        <begin position="58"/>
        <end position="77"/>
    </location>
</feature>
<dbReference type="SMART" id="SM00444">
    <property type="entry name" value="GYF"/>
    <property type="match status" value="1"/>
</dbReference>
<feature type="compositionally biased region" description="Polar residues" evidence="1">
    <location>
        <begin position="860"/>
        <end position="882"/>
    </location>
</feature>
<feature type="compositionally biased region" description="Polar residues" evidence="1">
    <location>
        <begin position="1082"/>
        <end position="1097"/>
    </location>
</feature>
<feature type="compositionally biased region" description="Gly residues" evidence="1">
    <location>
        <begin position="551"/>
        <end position="566"/>
    </location>
</feature>
<dbReference type="PANTHER" id="PTHR14445:SF36">
    <property type="entry name" value="FI03272P-RELATED"/>
    <property type="match status" value="1"/>
</dbReference>
<feature type="compositionally biased region" description="Gly residues" evidence="1">
    <location>
        <begin position="1787"/>
        <end position="1796"/>
    </location>
</feature>
<reference evidence="3 4" key="1">
    <citation type="submission" date="2019-10" db="EMBL/GenBank/DDBJ databases">
        <authorList>
            <person name="Palmer J.M."/>
        </authorList>
    </citation>
    <scope>NUCLEOTIDE SEQUENCE [LARGE SCALE GENOMIC DNA]</scope>
    <source>
        <strain evidence="3 4">TWF696</strain>
    </source>
</reference>
<feature type="compositionally biased region" description="Low complexity" evidence="1">
    <location>
        <begin position="363"/>
        <end position="374"/>
    </location>
</feature>
<dbReference type="InterPro" id="IPR035445">
    <property type="entry name" value="GYF-like_dom_sf"/>
</dbReference>
<feature type="compositionally biased region" description="Low complexity" evidence="1">
    <location>
        <begin position="1325"/>
        <end position="1335"/>
    </location>
</feature>
<feature type="region of interest" description="Disordered" evidence="1">
    <location>
        <begin position="1755"/>
        <end position="1809"/>
    </location>
</feature>
<feature type="compositionally biased region" description="Basic and acidic residues" evidence="1">
    <location>
        <begin position="467"/>
        <end position="482"/>
    </location>
</feature>
<organism evidence="3 4">
    <name type="scientific">Orbilia brochopaga</name>
    <dbReference type="NCBI Taxonomy" id="3140254"/>
    <lineage>
        <taxon>Eukaryota</taxon>
        <taxon>Fungi</taxon>
        <taxon>Dikarya</taxon>
        <taxon>Ascomycota</taxon>
        <taxon>Pezizomycotina</taxon>
        <taxon>Orbiliomycetes</taxon>
        <taxon>Orbiliales</taxon>
        <taxon>Orbiliaceae</taxon>
        <taxon>Orbilia</taxon>
    </lineage>
</organism>
<dbReference type="Gene3D" id="3.30.1490.40">
    <property type="match status" value="1"/>
</dbReference>
<feature type="region of interest" description="Disordered" evidence="1">
    <location>
        <begin position="1"/>
        <end position="148"/>
    </location>
</feature>
<accession>A0AAV9UWV6</accession>
<dbReference type="Pfam" id="PF02213">
    <property type="entry name" value="GYF"/>
    <property type="match status" value="1"/>
</dbReference>
<feature type="compositionally biased region" description="Acidic residues" evidence="1">
    <location>
        <begin position="624"/>
        <end position="634"/>
    </location>
</feature>
<feature type="compositionally biased region" description="Polar residues" evidence="1">
    <location>
        <begin position="740"/>
        <end position="750"/>
    </location>
</feature>
<feature type="compositionally biased region" description="Polar residues" evidence="1">
    <location>
        <begin position="522"/>
        <end position="548"/>
    </location>
</feature>
<comment type="caution">
    <text evidence="3">The sequence shown here is derived from an EMBL/GenBank/DDBJ whole genome shotgun (WGS) entry which is preliminary data.</text>
</comment>
<feature type="compositionally biased region" description="Polar residues" evidence="1">
    <location>
        <begin position="570"/>
        <end position="584"/>
    </location>
</feature>
<feature type="region of interest" description="Disordered" evidence="1">
    <location>
        <begin position="1070"/>
        <end position="1163"/>
    </location>
</feature>
<feature type="region of interest" description="Disordered" evidence="1">
    <location>
        <begin position="816"/>
        <end position="909"/>
    </location>
</feature>
<dbReference type="GO" id="GO:0005829">
    <property type="term" value="C:cytosol"/>
    <property type="evidence" value="ECO:0007669"/>
    <property type="project" value="TreeGrafter"/>
</dbReference>
<feature type="region of interest" description="Disordered" evidence="1">
    <location>
        <begin position="1298"/>
        <end position="1450"/>
    </location>
</feature>
<feature type="region of interest" description="Disordered" evidence="1">
    <location>
        <begin position="712"/>
        <end position="754"/>
    </location>
</feature>
<feature type="region of interest" description="Disordered" evidence="1">
    <location>
        <begin position="1195"/>
        <end position="1215"/>
    </location>
</feature>
<feature type="region of interest" description="Disordered" evidence="1">
    <location>
        <begin position="178"/>
        <end position="664"/>
    </location>
</feature>
<dbReference type="CDD" id="cd00072">
    <property type="entry name" value="GYF"/>
    <property type="match status" value="1"/>
</dbReference>
<feature type="compositionally biased region" description="Gly residues" evidence="1">
    <location>
        <begin position="378"/>
        <end position="395"/>
    </location>
</feature>
<dbReference type="SUPFAM" id="SSF55277">
    <property type="entry name" value="GYF domain"/>
    <property type="match status" value="1"/>
</dbReference>
<proteinExistence type="predicted"/>
<sequence>MSGPTSATSSTNAAASKDDASIGNGVPLAGAYTPVGGGTTPAGSQQAERVRRPANGVAPAAAAPTQTPASNSTSNQSGPRRPSLSTTMSHTNRAHSSAASASASGVISSSGNATPLSSTAYQSPHSIGGGKGGGMRDPSNPFKHSKAYMLDKFDQMESNGHLADPARLGPLLLGQENQEGLFGGNAWGSKERNGNGTEACWDPLGTQRPVSHEPITAEEKELFQSPNSVQKTHQTPNTPGGPNSATGPPGQANQPRNSASATNLNTSYHKSNPSVSSAGVPAPSGTASPTTRNRPRRDTAENAAFPPIGRRRLDRGSGEDSNPFDRFSGRSSQPHVSTGGGDEGRDNEESGASAGRGVFKRQASASGSAWSVSSPVTPGGGFGAFANGTFGGVGSGFVLSSGVPVPKGDNNERKFGGSIGRAAGRSLVGDKLEEENEDAEGTPAQNSKTDDAERQAAHESSLQQLSRESEAETAFDRGEYGRRPGSTDTDPFNPRESLQPGDLDVDNPLEDKLRTTHGLGQDPSSFFNDHTTSGPIGRNMVSTPTRNLGSSGVGGGAFTGSLGPLGLGSNVASPSSTRQGQHTPLSGFHSIQTQGQTGSGMSGSQGSEPLSPADTNPYQSPLPEAEDAAGDEEANSLGGFRSFRPPGGSDRSQTSSAGIIGAGLPNPGLSGPGLPGAGLPGLGALAGFNGPGGFNGPLGTPGLWSNPPITRDGVLGSVTPQTAGGMGAMGPGGSFFGPSADSTGINTPSGMTGGAFGTTRASRLGQLFPAEQQQQLQQLQQHQQEQQRQQSRSILEDDGFDPNEAFRALALSDRAKADNRNSADAIAPLRGPLGGESTFFMGDPEVQAAGQGLQMPPGHQQIQPRTSFPTLTHSNSMSSLQQLPPGASTPGGGPQPSNSSQPPSQRSSAGHIMIMPDKITWVYKDPTGKIQGPFSGLEMHDWYKAGFFQPDLLIRRQEEPDFEPLGQFIRKIGNSREPFLIPMQGPAFPPGAGWTAPNPWGQNTIDAANGIVQPPFPGAFPTFGTTLTAEQQNALERRKQEEQYLMARQREYLVQQQVIAKQVAAAQHMTRMSQESLHHHPSQTSLHSTPSVGNLQSPGAFGVPPNPAAQPGGFSELRHTTSNPSLEGFPSREDFGAQHAFPGGFGGPPSGGQQTPQTTREQAQILERQRAQMARQYQTQQQLLERQQQQRAQLIQQAIGQPQHPQQQQQIGSQGLVQGQQAGIQRDMAPYQVAAGDDAIDMTQDVGFDNDTRPDMSDTALGDEYERELFQKQHLLQIQQHEEDLRKQQQYEPGQQAQYGYFPGQDVDYASSSQGGVAPPTGNEAHATAASSSSSIIPVSGGLGPQDQQQELQLRASTYTDEASTNEPSIANDESLNNHDEEHDYEQRQFPPTSPLSATSMVHPEAPKNPWGAVPQSAMPLPFPAPKSVTSPRPSTAQSVAKSPSVGPAEVSAAPAAPWAAHLETVVHQKNPSLKEIQENQAKQVAKAEAAALEARRQEHAQQALLAAANASSAPASGLPSSSTWATSTPSAAASSATTVNANAWAKPLAKAATGPTNKKTLTQIQKEEEARKQKAIAQAALPSASSPATTPVATTARRSEWASKAAAAAAAPSPGPAATLTGGAWTTVGAGGKKIGAPAAVTSPQPQPKTILASASKGAKKPAAIATVSTVSGAATTQKTAQDEFMKWCKLNLKGLNAGVNVDDFLNMIMSFPPEVDLISDSVYQQSTTIDGRRFAEEFLRRRKLAQQGVVVDHGHHGDDNKGSANGGWNEVAKKGRETTTNSGSASGGDAGLGSGSFKVVQGKKKKR</sequence>
<feature type="compositionally biased region" description="Low complexity" evidence="1">
    <location>
        <begin position="94"/>
        <end position="113"/>
    </location>
</feature>
<feature type="compositionally biased region" description="Gly residues" evidence="1">
    <location>
        <begin position="724"/>
        <end position="735"/>
    </location>
</feature>
<keyword evidence="4" id="KW-1185">Reference proteome</keyword>
<dbReference type="PROSITE" id="PS50829">
    <property type="entry name" value="GYF"/>
    <property type="match status" value="1"/>
</dbReference>
<feature type="region of interest" description="Disordered" evidence="1">
    <location>
        <begin position="777"/>
        <end position="800"/>
    </location>
</feature>
<evidence type="ECO:0000259" key="2">
    <source>
        <dbReference type="PROSITE" id="PS50829"/>
    </source>
</evidence>
<dbReference type="InterPro" id="IPR003169">
    <property type="entry name" value="GYF"/>
</dbReference>
<dbReference type="EMBL" id="JAVHNQ010000004">
    <property type="protein sequence ID" value="KAK6349421.1"/>
    <property type="molecule type" value="Genomic_DNA"/>
</dbReference>
<protein>
    <recommendedName>
        <fullName evidence="2">GYF domain-containing protein</fullName>
    </recommendedName>
</protein>